<keyword evidence="11" id="KW-0482">Metalloprotease</keyword>
<feature type="transmembrane region" description="Helical" evidence="13">
    <location>
        <begin position="48"/>
        <end position="66"/>
    </location>
</feature>
<evidence type="ECO:0000256" key="11">
    <source>
        <dbReference type="ARBA" id="ARBA00023049"/>
    </source>
</evidence>
<evidence type="ECO:0000256" key="9">
    <source>
        <dbReference type="ARBA" id="ARBA00022833"/>
    </source>
</evidence>
<sequence length="312" mass="34209">MSTEKKGKSLYGQRASNVAKTWLYMTIFIAIFAAIGLFLAYYYNNVTIFYTALIFSVVMNFFSYWFSDKVALNMAGARELKSRSEHPEFWNAAENLSITAGLPMPKLYIINDPVPNAFATGRNKNNSVVAATTGLLSVLNKNELEGVVAHELAHIGNKDILLQTIVVIMVSAISFLSQMFFNAGAFAGRNSDEGKGGIFALIGSIVAIVLAPLAATVIQLAISRKREFLADATGAIITRYPEGLASALQKISQFNQPLTKAKDSMAHMYIVNPMGLRSQNPRGDKVSWFSKMFMTHPPVSERISALLSMGEK</sequence>
<comment type="subcellular location">
    <subcellularLocation>
        <location evidence="2">Cell membrane</location>
        <topology evidence="2">Multi-pass membrane protein</topology>
    </subcellularLocation>
</comment>
<evidence type="ECO:0000256" key="2">
    <source>
        <dbReference type="ARBA" id="ARBA00004651"/>
    </source>
</evidence>
<dbReference type="AlphaFoldDB" id="A0A644V7B0"/>
<dbReference type="InterPro" id="IPR022919">
    <property type="entry name" value="Pept_M48_protease_HtpX"/>
</dbReference>
<dbReference type="GO" id="GO:0046872">
    <property type="term" value="F:metal ion binding"/>
    <property type="evidence" value="ECO:0007669"/>
    <property type="project" value="UniProtKB-KW"/>
</dbReference>
<feature type="transmembrane region" description="Helical" evidence="13">
    <location>
        <begin position="160"/>
        <end position="186"/>
    </location>
</feature>
<evidence type="ECO:0000256" key="5">
    <source>
        <dbReference type="ARBA" id="ARBA00022670"/>
    </source>
</evidence>
<dbReference type="GO" id="GO:0005886">
    <property type="term" value="C:plasma membrane"/>
    <property type="evidence" value="ECO:0007669"/>
    <property type="project" value="UniProtKB-SubCell"/>
</dbReference>
<proteinExistence type="inferred from homology"/>
<evidence type="ECO:0000259" key="14">
    <source>
        <dbReference type="Pfam" id="PF01435"/>
    </source>
</evidence>
<keyword evidence="8 15" id="KW-0378">Hydrolase</keyword>
<dbReference type="SUPFAM" id="SSF103473">
    <property type="entry name" value="MFS general substrate transporter"/>
    <property type="match status" value="1"/>
</dbReference>
<evidence type="ECO:0000256" key="6">
    <source>
        <dbReference type="ARBA" id="ARBA00022692"/>
    </source>
</evidence>
<evidence type="ECO:0000256" key="3">
    <source>
        <dbReference type="ARBA" id="ARBA00009779"/>
    </source>
</evidence>
<evidence type="ECO:0000256" key="13">
    <source>
        <dbReference type="SAM" id="Phobius"/>
    </source>
</evidence>
<keyword evidence="10 13" id="KW-1133">Transmembrane helix</keyword>
<evidence type="ECO:0000256" key="8">
    <source>
        <dbReference type="ARBA" id="ARBA00022801"/>
    </source>
</evidence>
<dbReference type="PANTHER" id="PTHR43221:SF1">
    <property type="entry name" value="PROTEASE HTPX"/>
    <property type="match status" value="1"/>
</dbReference>
<dbReference type="PANTHER" id="PTHR43221">
    <property type="entry name" value="PROTEASE HTPX"/>
    <property type="match status" value="1"/>
</dbReference>
<evidence type="ECO:0000256" key="4">
    <source>
        <dbReference type="ARBA" id="ARBA00022475"/>
    </source>
</evidence>
<gene>
    <name evidence="15" type="primary">htpX_16</name>
    <name evidence="15" type="ORF">SDC9_33235</name>
</gene>
<keyword evidence="4" id="KW-1003">Cell membrane</keyword>
<keyword evidence="7" id="KW-0479">Metal-binding</keyword>
<dbReference type="InterPro" id="IPR001915">
    <property type="entry name" value="Peptidase_M48"/>
</dbReference>
<keyword evidence="6 13" id="KW-0812">Transmembrane</keyword>
<feature type="domain" description="Peptidase M48" evidence="14">
    <location>
        <begin position="93"/>
        <end position="308"/>
    </location>
</feature>
<evidence type="ECO:0000256" key="1">
    <source>
        <dbReference type="ARBA" id="ARBA00001947"/>
    </source>
</evidence>
<accession>A0A644V7B0</accession>
<comment type="similarity">
    <text evidence="3">Belongs to the peptidase M48B family.</text>
</comment>
<dbReference type="GO" id="GO:0004222">
    <property type="term" value="F:metalloendopeptidase activity"/>
    <property type="evidence" value="ECO:0007669"/>
    <property type="project" value="InterPro"/>
</dbReference>
<dbReference type="InterPro" id="IPR036259">
    <property type="entry name" value="MFS_trans_sf"/>
</dbReference>
<comment type="cofactor">
    <cofactor evidence="1">
        <name>Zn(2+)</name>
        <dbReference type="ChEBI" id="CHEBI:29105"/>
    </cofactor>
</comment>
<dbReference type="Gene3D" id="3.30.2010.10">
    <property type="entry name" value="Metalloproteases ('zincins'), catalytic domain"/>
    <property type="match status" value="1"/>
</dbReference>
<comment type="caution">
    <text evidence="15">The sequence shown here is derived from an EMBL/GenBank/DDBJ whole genome shotgun (WGS) entry which is preliminary data.</text>
</comment>
<feature type="transmembrane region" description="Helical" evidence="13">
    <location>
        <begin position="198"/>
        <end position="222"/>
    </location>
</feature>
<protein>
    <submittedName>
        <fullName evidence="15">Protease HtpX</fullName>
        <ecNumber evidence="15">3.4.24.-</ecNumber>
    </submittedName>
</protein>
<organism evidence="15">
    <name type="scientific">bioreactor metagenome</name>
    <dbReference type="NCBI Taxonomy" id="1076179"/>
    <lineage>
        <taxon>unclassified sequences</taxon>
        <taxon>metagenomes</taxon>
        <taxon>ecological metagenomes</taxon>
    </lineage>
</organism>
<reference evidence="15" key="1">
    <citation type="submission" date="2019-08" db="EMBL/GenBank/DDBJ databases">
        <authorList>
            <person name="Kucharzyk K."/>
            <person name="Murdoch R.W."/>
            <person name="Higgins S."/>
            <person name="Loffler F."/>
        </authorList>
    </citation>
    <scope>NUCLEOTIDE SEQUENCE</scope>
</reference>
<keyword evidence="9" id="KW-0862">Zinc</keyword>
<dbReference type="InterPro" id="IPR050083">
    <property type="entry name" value="HtpX_protease"/>
</dbReference>
<evidence type="ECO:0000256" key="12">
    <source>
        <dbReference type="ARBA" id="ARBA00023136"/>
    </source>
</evidence>
<dbReference type="EMBL" id="VSSQ01000235">
    <property type="protein sequence ID" value="MPL87236.1"/>
    <property type="molecule type" value="Genomic_DNA"/>
</dbReference>
<keyword evidence="12 13" id="KW-0472">Membrane</keyword>
<evidence type="ECO:0000256" key="10">
    <source>
        <dbReference type="ARBA" id="ARBA00022989"/>
    </source>
</evidence>
<feature type="transmembrane region" description="Helical" evidence="13">
    <location>
        <begin position="21"/>
        <end position="42"/>
    </location>
</feature>
<dbReference type="EC" id="3.4.24.-" evidence="15"/>
<name>A0A644V7B0_9ZZZZ</name>
<dbReference type="Pfam" id="PF01435">
    <property type="entry name" value="Peptidase_M48"/>
    <property type="match status" value="1"/>
</dbReference>
<evidence type="ECO:0000256" key="7">
    <source>
        <dbReference type="ARBA" id="ARBA00022723"/>
    </source>
</evidence>
<evidence type="ECO:0000313" key="15">
    <source>
        <dbReference type="EMBL" id="MPL87236.1"/>
    </source>
</evidence>
<keyword evidence="5 15" id="KW-0645">Protease</keyword>
<dbReference type="GO" id="GO:0006508">
    <property type="term" value="P:proteolysis"/>
    <property type="evidence" value="ECO:0007669"/>
    <property type="project" value="UniProtKB-KW"/>
</dbReference>
<dbReference type="HAMAP" id="MF_00188">
    <property type="entry name" value="Pept_M48_protease_HtpX"/>
    <property type="match status" value="1"/>
</dbReference>